<name>A0AAF0EFD7_9BASI</name>
<reference evidence="9" key="1">
    <citation type="submission" date="2023-03" db="EMBL/GenBank/DDBJ databases">
        <title>Mating type loci evolution in Malassezia.</title>
        <authorList>
            <person name="Coelho M.A."/>
        </authorList>
    </citation>
    <scope>NUCLEOTIDE SEQUENCE</scope>
    <source>
        <strain evidence="9">CBS 9557</strain>
    </source>
</reference>
<dbReference type="GO" id="GO:0043161">
    <property type="term" value="P:proteasome-mediated ubiquitin-dependent protein catabolic process"/>
    <property type="evidence" value="ECO:0007669"/>
    <property type="project" value="InterPro"/>
</dbReference>
<dbReference type="InterPro" id="IPR028889">
    <property type="entry name" value="USP"/>
</dbReference>
<evidence type="ECO:0000256" key="6">
    <source>
        <dbReference type="RuleBase" id="RU366025"/>
    </source>
</evidence>
<evidence type="ECO:0000256" key="5">
    <source>
        <dbReference type="ARBA" id="ARBA00022807"/>
    </source>
</evidence>
<gene>
    <name evidence="9" type="primary">UBP6</name>
    <name evidence="9" type="ORF">MNAN1_000360</name>
</gene>
<dbReference type="GO" id="GO:0070628">
    <property type="term" value="F:proteasome binding"/>
    <property type="evidence" value="ECO:0007669"/>
    <property type="project" value="TreeGrafter"/>
</dbReference>
<dbReference type="PANTHER" id="PTHR43982">
    <property type="entry name" value="UBIQUITIN CARBOXYL-TERMINAL HYDROLASE"/>
    <property type="match status" value="1"/>
</dbReference>
<evidence type="ECO:0000259" key="7">
    <source>
        <dbReference type="PROSITE" id="PS50053"/>
    </source>
</evidence>
<organism evidence="9 10">
    <name type="scientific">Malassezia nana</name>
    <dbReference type="NCBI Taxonomy" id="180528"/>
    <lineage>
        <taxon>Eukaryota</taxon>
        <taxon>Fungi</taxon>
        <taxon>Dikarya</taxon>
        <taxon>Basidiomycota</taxon>
        <taxon>Ustilaginomycotina</taxon>
        <taxon>Malasseziomycetes</taxon>
        <taxon>Malasseziales</taxon>
        <taxon>Malasseziaceae</taxon>
        <taxon>Malassezia</taxon>
    </lineage>
</organism>
<dbReference type="GO" id="GO:0004843">
    <property type="term" value="F:cysteine-type deubiquitinase activity"/>
    <property type="evidence" value="ECO:0007669"/>
    <property type="project" value="UniProtKB-UniRule"/>
</dbReference>
<feature type="domain" description="Ubiquitin-like" evidence="7">
    <location>
        <begin position="5"/>
        <end position="75"/>
    </location>
</feature>
<dbReference type="Gene3D" id="3.10.20.90">
    <property type="entry name" value="Phosphatidylinositol 3-kinase Catalytic Subunit, Chain A, domain 1"/>
    <property type="match status" value="1"/>
</dbReference>
<dbReference type="CDD" id="cd16104">
    <property type="entry name" value="Ubl_USP14_like"/>
    <property type="match status" value="1"/>
</dbReference>
<dbReference type="GO" id="GO:0016579">
    <property type="term" value="P:protein deubiquitination"/>
    <property type="evidence" value="ECO:0007669"/>
    <property type="project" value="InterPro"/>
</dbReference>
<dbReference type="Pfam" id="PF00240">
    <property type="entry name" value="ubiquitin"/>
    <property type="match status" value="1"/>
</dbReference>
<dbReference type="PANTHER" id="PTHR43982:SF1">
    <property type="entry name" value="UBIQUITIN CARBOXYL-TERMINAL HYDROLASE 14"/>
    <property type="match status" value="1"/>
</dbReference>
<dbReference type="CDD" id="cd02657">
    <property type="entry name" value="Peptidase_C19A"/>
    <property type="match status" value="1"/>
</dbReference>
<evidence type="ECO:0000313" key="10">
    <source>
        <dbReference type="Proteomes" id="UP001213623"/>
    </source>
</evidence>
<evidence type="ECO:0000256" key="1">
    <source>
        <dbReference type="ARBA" id="ARBA00000707"/>
    </source>
</evidence>
<dbReference type="InterPro" id="IPR000626">
    <property type="entry name" value="Ubiquitin-like_dom"/>
</dbReference>
<protein>
    <recommendedName>
        <fullName evidence="6">Ubiquitin carboxyl-terminal hydrolase</fullName>
        <ecNumber evidence="6">3.4.19.12</ecNumber>
    </recommendedName>
</protein>
<dbReference type="Gene3D" id="3.90.70.10">
    <property type="entry name" value="Cysteine proteinases"/>
    <property type="match status" value="1"/>
</dbReference>
<comment type="catalytic activity">
    <reaction evidence="1 6">
        <text>Thiol-dependent hydrolysis of ester, thioester, amide, peptide and isopeptide bonds formed by the C-terminal Gly of ubiquitin (a 76-residue protein attached to proteins as an intracellular targeting signal).</text>
        <dbReference type="EC" id="3.4.19.12"/>
    </reaction>
</comment>
<dbReference type="Proteomes" id="UP001213623">
    <property type="component" value="Chromosome 1"/>
</dbReference>
<evidence type="ECO:0000313" key="9">
    <source>
        <dbReference type="EMBL" id="WFD25392.1"/>
    </source>
</evidence>
<evidence type="ECO:0000259" key="8">
    <source>
        <dbReference type="PROSITE" id="PS50235"/>
    </source>
</evidence>
<dbReference type="InterPro" id="IPR018200">
    <property type="entry name" value="USP_CS"/>
</dbReference>
<dbReference type="PROSITE" id="PS50053">
    <property type="entry name" value="UBIQUITIN_2"/>
    <property type="match status" value="1"/>
</dbReference>
<dbReference type="PROSITE" id="PS00299">
    <property type="entry name" value="UBIQUITIN_1"/>
    <property type="match status" value="1"/>
</dbReference>
<keyword evidence="3 6" id="KW-0833">Ubl conjugation pathway</keyword>
<dbReference type="AlphaFoldDB" id="A0AAF0EFD7"/>
<evidence type="ECO:0000256" key="2">
    <source>
        <dbReference type="ARBA" id="ARBA00022670"/>
    </source>
</evidence>
<keyword evidence="5 6" id="KW-0788">Thiol protease</keyword>
<dbReference type="PROSITE" id="PS00973">
    <property type="entry name" value="USP_2"/>
    <property type="match status" value="1"/>
</dbReference>
<dbReference type="EMBL" id="CP119892">
    <property type="protein sequence ID" value="WFD25392.1"/>
    <property type="molecule type" value="Genomic_DNA"/>
</dbReference>
<dbReference type="InterPro" id="IPR044635">
    <property type="entry name" value="UBP14-like"/>
</dbReference>
<dbReference type="GO" id="GO:0061136">
    <property type="term" value="P:regulation of proteasomal protein catabolic process"/>
    <property type="evidence" value="ECO:0007669"/>
    <property type="project" value="TreeGrafter"/>
</dbReference>
<keyword evidence="2 6" id="KW-0645">Protease</keyword>
<dbReference type="Pfam" id="PF00443">
    <property type="entry name" value="UCH"/>
    <property type="match status" value="1"/>
</dbReference>
<evidence type="ECO:0000256" key="3">
    <source>
        <dbReference type="ARBA" id="ARBA00022786"/>
    </source>
</evidence>
<evidence type="ECO:0000256" key="4">
    <source>
        <dbReference type="ARBA" id="ARBA00022801"/>
    </source>
</evidence>
<feature type="domain" description="USP" evidence="8">
    <location>
        <begin position="108"/>
        <end position="500"/>
    </location>
</feature>
<sequence>MGKMTTIPVKVKHNGKVYDISLNPASNGLAFKQAIAEATHVPPERQKVMIKGGLLKDNTNLSQIDVRSGQTFMVIGAVGELPKAPAKPIQFLEDMPEEALTQAQPWRGGLVNLGNTCYLNSTLQVLRSMEPLQEALTAYTPRVGASEGDASLVAALRDLYRDMAKTSDAMPPLVFLSILRKLAPQFGEMAEGGTGYAQQDAEEAWIRIVQALSLLPAAGAPNDRFVSRYLTGSVDIERRCVENADEAPSQLTEPFQMLQCNISSSTNDMESGISDSFTQQLEKHSDTLQRVASYEEKRRISRLPLFLPVHFVRFYWRRDIQKKTKIMRKVKFPKEWDASGLVTEALAAQIAPVRNKMRDIGKERDERAKLRARARGLAGGAGAVEGGALTDEQEKEQRAKEAAELDSIISADLRNDPGCNASGLYELVGIVTHKGAAADAGHYMSWVRREPRADEALMGPSNEWYKFDDDQVSVVPADKLDSLSGGGEDSVAYLLLYRAKTL</sequence>
<proteinExistence type="inferred from homology"/>
<dbReference type="EC" id="3.4.19.12" evidence="6"/>
<dbReference type="InterPro" id="IPR038765">
    <property type="entry name" value="Papain-like_cys_pep_sf"/>
</dbReference>
<dbReference type="InterPro" id="IPR001394">
    <property type="entry name" value="Peptidase_C19_UCH"/>
</dbReference>
<dbReference type="SUPFAM" id="SSF54001">
    <property type="entry name" value="Cysteine proteinases"/>
    <property type="match status" value="1"/>
</dbReference>
<dbReference type="InterPro" id="IPR019954">
    <property type="entry name" value="Ubiquitin_CS"/>
</dbReference>
<keyword evidence="4 6" id="KW-0378">Hydrolase</keyword>
<accession>A0AAF0EFD7</accession>
<dbReference type="SMART" id="SM00213">
    <property type="entry name" value="UBQ"/>
    <property type="match status" value="1"/>
</dbReference>
<dbReference type="InterPro" id="IPR029071">
    <property type="entry name" value="Ubiquitin-like_domsf"/>
</dbReference>
<dbReference type="PROSITE" id="PS50235">
    <property type="entry name" value="USP_3"/>
    <property type="match status" value="1"/>
</dbReference>
<dbReference type="PROSITE" id="PS00972">
    <property type="entry name" value="USP_1"/>
    <property type="match status" value="1"/>
</dbReference>
<keyword evidence="10" id="KW-1185">Reference proteome</keyword>
<comment type="similarity">
    <text evidence="6">Belongs to the peptidase C19 family.</text>
</comment>
<dbReference type="SUPFAM" id="SSF54236">
    <property type="entry name" value="Ubiquitin-like"/>
    <property type="match status" value="1"/>
</dbReference>